<dbReference type="CDD" id="cd00090">
    <property type="entry name" value="HTH_ARSR"/>
    <property type="match status" value="1"/>
</dbReference>
<organism evidence="2 3">
    <name type="scientific">Halalkalicoccus paucihalophilus</name>
    <dbReference type="NCBI Taxonomy" id="1008153"/>
    <lineage>
        <taxon>Archaea</taxon>
        <taxon>Methanobacteriati</taxon>
        <taxon>Methanobacteriota</taxon>
        <taxon>Stenosarchaea group</taxon>
        <taxon>Halobacteria</taxon>
        <taxon>Halobacteriales</taxon>
        <taxon>Halococcaceae</taxon>
        <taxon>Halalkalicoccus</taxon>
    </lineage>
</organism>
<comment type="caution">
    <text evidence="2">The sequence shown here is derived from an EMBL/GenBank/DDBJ whole genome shotgun (WGS) entry which is preliminary data.</text>
</comment>
<dbReference type="InterPro" id="IPR036388">
    <property type="entry name" value="WH-like_DNA-bd_sf"/>
</dbReference>
<dbReference type="SUPFAM" id="SSF46785">
    <property type="entry name" value="Winged helix' DNA-binding domain"/>
    <property type="match status" value="1"/>
</dbReference>
<dbReference type="AlphaFoldDB" id="A0A151AE24"/>
<feature type="domain" description="Transcription regulator TrmB N-terminal" evidence="1">
    <location>
        <begin position="19"/>
        <end position="94"/>
    </location>
</feature>
<dbReference type="InterPro" id="IPR002831">
    <property type="entry name" value="Tscrpt_reg_TrmB_N"/>
</dbReference>
<evidence type="ECO:0000313" key="2">
    <source>
        <dbReference type="EMBL" id="KYH25918.1"/>
    </source>
</evidence>
<dbReference type="Pfam" id="PF01978">
    <property type="entry name" value="TrmB"/>
    <property type="match status" value="1"/>
</dbReference>
<dbReference type="InterPro" id="IPR036390">
    <property type="entry name" value="WH_DNA-bd_sf"/>
</dbReference>
<sequence>MANSMSEMLRQDMQCEGLLECFHDLKEIDKNVFRMLNETEDSLTVDEIADRIDRERSTAYRSVQRLLQVGFIQKEQINYEQGGYYHVYRPRDAEEIAQEMQRMLNDWYAKMGQLIGEFSEKYAVESGRSPPLEG</sequence>
<accession>A0A151AE24</accession>
<evidence type="ECO:0000313" key="3">
    <source>
        <dbReference type="Proteomes" id="UP000075321"/>
    </source>
</evidence>
<dbReference type="EMBL" id="LTAZ01000005">
    <property type="protein sequence ID" value="KYH25918.1"/>
    <property type="molecule type" value="Genomic_DNA"/>
</dbReference>
<dbReference type="Proteomes" id="UP000075321">
    <property type="component" value="Unassembled WGS sequence"/>
</dbReference>
<evidence type="ECO:0000259" key="1">
    <source>
        <dbReference type="Pfam" id="PF01978"/>
    </source>
</evidence>
<keyword evidence="3" id="KW-1185">Reference proteome</keyword>
<dbReference type="Gene3D" id="1.10.10.10">
    <property type="entry name" value="Winged helix-like DNA-binding domain superfamily/Winged helix DNA-binding domain"/>
    <property type="match status" value="1"/>
</dbReference>
<dbReference type="PATRIC" id="fig|1008153.3.peg.2647"/>
<name>A0A151AE24_9EURY</name>
<proteinExistence type="predicted"/>
<protein>
    <submittedName>
        <fullName evidence="2">Sugar-specific transcriptional regulator TrmB</fullName>
    </submittedName>
</protein>
<dbReference type="OrthoDB" id="9141at2157"/>
<dbReference type="RefSeq" id="WP_066383078.1">
    <property type="nucleotide sequence ID" value="NZ_LTAZ01000005.1"/>
</dbReference>
<reference evidence="2 3" key="1">
    <citation type="submission" date="2016-02" db="EMBL/GenBank/DDBJ databases">
        <title>Genome sequence of Halalkalicoccus paucihalophilus DSM 24557.</title>
        <authorList>
            <person name="Poehlein A."/>
            <person name="Daniel R."/>
        </authorList>
    </citation>
    <scope>NUCLEOTIDE SEQUENCE [LARGE SCALE GENOMIC DNA]</scope>
    <source>
        <strain evidence="2 3">DSM 24557</strain>
    </source>
</reference>
<dbReference type="InterPro" id="IPR011991">
    <property type="entry name" value="ArsR-like_HTH"/>
</dbReference>
<gene>
    <name evidence="2" type="ORF">HAPAU_25960</name>
</gene>